<dbReference type="GO" id="GO:0015271">
    <property type="term" value="F:outward rectifier potassium channel activity"/>
    <property type="evidence" value="ECO:0007669"/>
    <property type="project" value="TreeGrafter"/>
</dbReference>
<dbReference type="GO" id="GO:0030322">
    <property type="term" value="P:stabilization of membrane potential"/>
    <property type="evidence" value="ECO:0007669"/>
    <property type="project" value="TreeGrafter"/>
</dbReference>
<keyword evidence="13" id="KW-1185">Reference proteome</keyword>
<evidence type="ECO:0000256" key="4">
    <source>
        <dbReference type="ARBA" id="ARBA00022989"/>
    </source>
</evidence>
<keyword evidence="2 8" id="KW-0813">Transport</keyword>
<feature type="domain" description="Potassium channel" evidence="11">
    <location>
        <begin position="375"/>
        <end position="451"/>
    </location>
</feature>
<feature type="transmembrane region" description="Helical" evidence="10">
    <location>
        <begin position="398"/>
        <end position="415"/>
    </location>
</feature>
<dbReference type="AlphaFoldDB" id="A0AAN7AKW9"/>
<evidence type="ECO:0000256" key="10">
    <source>
        <dbReference type="SAM" id="Phobius"/>
    </source>
</evidence>
<dbReference type="PANTHER" id="PTHR11003">
    <property type="entry name" value="POTASSIUM CHANNEL, SUBFAMILY K"/>
    <property type="match status" value="1"/>
</dbReference>
<reference evidence="12" key="2">
    <citation type="submission" date="2023-05" db="EMBL/GenBank/DDBJ databases">
        <authorList>
            <consortium name="Lawrence Berkeley National Laboratory"/>
            <person name="Steindorff A."/>
            <person name="Hensen N."/>
            <person name="Bonometti L."/>
            <person name="Westerberg I."/>
            <person name="Brannstrom I.O."/>
            <person name="Guillou S."/>
            <person name="Cros-Aarteil S."/>
            <person name="Calhoun S."/>
            <person name="Haridas S."/>
            <person name="Kuo A."/>
            <person name="Mondo S."/>
            <person name="Pangilinan J."/>
            <person name="Riley R."/>
            <person name="Labutti K."/>
            <person name="Andreopoulos B."/>
            <person name="Lipzen A."/>
            <person name="Chen C."/>
            <person name="Yanf M."/>
            <person name="Daum C."/>
            <person name="Ng V."/>
            <person name="Clum A."/>
            <person name="Ohm R."/>
            <person name="Martin F."/>
            <person name="Silar P."/>
            <person name="Natvig D."/>
            <person name="Lalanne C."/>
            <person name="Gautier V."/>
            <person name="Ament-Velasquez S.L."/>
            <person name="Kruys A."/>
            <person name="Hutchinson M.I."/>
            <person name="Powell A.J."/>
            <person name="Barry K."/>
            <person name="Miller A.N."/>
            <person name="Grigoriev I.V."/>
            <person name="Debuchy R."/>
            <person name="Gladieux P."/>
            <person name="Thoren M.H."/>
            <person name="Johannesson H."/>
        </authorList>
    </citation>
    <scope>NUCLEOTIDE SEQUENCE</scope>
    <source>
        <strain evidence="12">PSN309</strain>
    </source>
</reference>
<feature type="transmembrane region" description="Helical" evidence="10">
    <location>
        <begin position="239"/>
        <end position="256"/>
    </location>
</feature>
<feature type="transmembrane region" description="Helical" evidence="10">
    <location>
        <begin position="209"/>
        <end position="227"/>
    </location>
</feature>
<dbReference type="InterPro" id="IPR013099">
    <property type="entry name" value="K_chnl_dom"/>
</dbReference>
<dbReference type="Pfam" id="PF07885">
    <property type="entry name" value="Ion_trans_2"/>
    <property type="match status" value="2"/>
</dbReference>
<evidence type="ECO:0000256" key="3">
    <source>
        <dbReference type="ARBA" id="ARBA00022692"/>
    </source>
</evidence>
<evidence type="ECO:0000256" key="9">
    <source>
        <dbReference type="SAM" id="MobiDB-lite"/>
    </source>
</evidence>
<evidence type="ECO:0000313" key="13">
    <source>
        <dbReference type="Proteomes" id="UP001302126"/>
    </source>
</evidence>
<feature type="compositionally biased region" description="Acidic residues" evidence="9">
    <location>
        <begin position="511"/>
        <end position="520"/>
    </location>
</feature>
<protein>
    <submittedName>
        <fullName evidence="12">Outward-rectifier potassium channel TOK1</fullName>
    </submittedName>
</protein>
<evidence type="ECO:0000259" key="11">
    <source>
        <dbReference type="Pfam" id="PF07885"/>
    </source>
</evidence>
<name>A0AAN7AKW9_9PEZI</name>
<feature type="compositionally biased region" description="Basic and acidic residues" evidence="9">
    <location>
        <begin position="754"/>
        <end position="765"/>
    </location>
</feature>
<keyword evidence="6 10" id="KW-0472">Membrane</keyword>
<feature type="transmembrane region" description="Helical" evidence="10">
    <location>
        <begin position="93"/>
        <end position="115"/>
    </location>
</feature>
<feature type="transmembrane region" description="Helical" evidence="10">
    <location>
        <begin position="167"/>
        <end position="189"/>
    </location>
</feature>
<evidence type="ECO:0000256" key="7">
    <source>
        <dbReference type="ARBA" id="ARBA00023303"/>
    </source>
</evidence>
<evidence type="ECO:0000256" key="8">
    <source>
        <dbReference type="RuleBase" id="RU003857"/>
    </source>
</evidence>
<dbReference type="GO" id="GO:0022841">
    <property type="term" value="F:potassium ion leak channel activity"/>
    <property type="evidence" value="ECO:0007669"/>
    <property type="project" value="TreeGrafter"/>
</dbReference>
<feature type="transmembrane region" description="Helical" evidence="10">
    <location>
        <begin position="44"/>
        <end position="72"/>
    </location>
</feature>
<evidence type="ECO:0000313" key="12">
    <source>
        <dbReference type="EMBL" id="KAK4190973.1"/>
    </source>
</evidence>
<proteinExistence type="inferred from homology"/>
<reference evidence="12" key="1">
    <citation type="journal article" date="2023" name="Mol. Phylogenet. Evol.">
        <title>Genome-scale phylogeny and comparative genomics of the fungal order Sordariales.</title>
        <authorList>
            <person name="Hensen N."/>
            <person name="Bonometti L."/>
            <person name="Westerberg I."/>
            <person name="Brannstrom I.O."/>
            <person name="Guillou S."/>
            <person name="Cros-Aarteil S."/>
            <person name="Calhoun S."/>
            <person name="Haridas S."/>
            <person name="Kuo A."/>
            <person name="Mondo S."/>
            <person name="Pangilinan J."/>
            <person name="Riley R."/>
            <person name="LaButti K."/>
            <person name="Andreopoulos B."/>
            <person name="Lipzen A."/>
            <person name="Chen C."/>
            <person name="Yan M."/>
            <person name="Daum C."/>
            <person name="Ng V."/>
            <person name="Clum A."/>
            <person name="Steindorff A."/>
            <person name="Ohm R.A."/>
            <person name="Martin F."/>
            <person name="Silar P."/>
            <person name="Natvig D.O."/>
            <person name="Lalanne C."/>
            <person name="Gautier V."/>
            <person name="Ament-Velasquez S.L."/>
            <person name="Kruys A."/>
            <person name="Hutchinson M.I."/>
            <person name="Powell A.J."/>
            <person name="Barry K."/>
            <person name="Miller A.N."/>
            <person name="Grigoriev I.V."/>
            <person name="Debuchy R."/>
            <person name="Gladieux P."/>
            <person name="Hiltunen Thoren M."/>
            <person name="Johannesson H."/>
        </authorList>
    </citation>
    <scope>NUCLEOTIDE SEQUENCE</scope>
    <source>
        <strain evidence="12">PSN309</strain>
    </source>
</reference>
<dbReference type="Gene3D" id="1.10.287.70">
    <property type="match status" value="2"/>
</dbReference>
<keyword evidence="4 10" id="KW-1133">Transmembrane helix</keyword>
<keyword evidence="5 8" id="KW-0406">Ion transport</keyword>
<gene>
    <name evidence="12" type="ORF">QBC35DRAFT_45304</name>
</gene>
<keyword evidence="7 8" id="KW-0407">Ion channel</keyword>
<feature type="region of interest" description="Disordered" evidence="9">
    <location>
        <begin position="1"/>
        <end position="29"/>
    </location>
</feature>
<organism evidence="12 13">
    <name type="scientific">Podospora australis</name>
    <dbReference type="NCBI Taxonomy" id="1536484"/>
    <lineage>
        <taxon>Eukaryota</taxon>
        <taxon>Fungi</taxon>
        <taxon>Dikarya</taxon>
        <taxon>Ascomycota</taxon>
        <taxon>Pezizomycotina</taxon>
        <taxon>Sordariomycetes</taxon>
        <taxon>Sordariomycetidae</taxon>
        <taxon>Sordariales</taxon>
        <taxon>Podosporaceae</taxon>
        <taxon>Podospora</taxon>
    </lineage>
</organism>
<keyword evidence="3 8" id="KW-0812">Transmembrane</keyword>
<feature type="region of interest" description="Disordered" evidence="9">
    <location>
        <begin position="499"/>
        <end position="626"/>
    </location>
</feature>
<feature type="transmembrane region" description="Helical" evidence="10">
    <location>
        <begin position="427"/>
        <end position="447"/>
    </location>
</feature>
<evidence type="ECO:0000256" key="2">
    <source>
        <dbReference type="ARBA" id="ARBA00022448"/>
    </source>
</evidence>
<feature type="transmembrane region" description="Helical" evidence="10">
    <location>
        <begin position="268"/>
        <end position="288"/>
    </location>
</feature>
<feature type="compositionally biased region" description="Basic and acidic residues" evidence="9">
    <location>
        <begin position="693"/>
        <end position="711"/>
    </location>
</feature>
<feature type="region of interest" description="Disordered" evidence="9">
    <location>
        <begin position="670"/>
        <end position="719"/>
    </location>
</feature>
<comment type="subcellular location">
    <subcellularLocation>
        <location evidence="1">Membrane</location>
        <topology evidence="1">Multi-pass membrane protein</topology>
    </subcellularLocation>
</comment>
<dbReference type="PRINTS" id="PR01333">
    <property type="entry name" value="2POREKCHANEL"/>
</dbReference>
<dbReference type="EMBL" id="MU864362">
    <property type="protein sequence ID" value="KAK4190973.1"/>
    <property type="molecule type" value="Genomic_DNA"/>
</dbReference>
<accession>A0AAN7AKW9</accession>
<evidence type="ECO:0000256" key="5">
    <source>
        <dbReference type="ARBA" id="ARBA00023065"/>
    </source>
</evidence>
<feature type="domain" description="Potassium channel" evidence="11">
    <location>
        <begin position="215"/>
        <end position="286"/>
    </location>
</feature>
<feature type="transmembrane region" description="Helical" evidence="10">
    <location>
        <begin position="135"/>
        <end position="155"/>
    </location>
</feature>
<feature type="transmembrane region" description="Helical" evidence="10">
    <location>
        <begin position="365"/>
        <end position="386"/>
    </location>
</feature>
<comment type="similarity">
    <text evidence="8">Belongs to the two pore domain potassium channel (TC 1.A.1.8) family.</text>
</comment>
<dbReference type="PANTHER" id="PTHR11003:SF301">
    <property type="entry name" value="POTASSIUM CHANNEL PROTEIN"/>
    <property type="match status" value="1"/>
</dbReference>
<evidence type="ECO:0000256" key="1">
    <source>
        <dbReference type="ARBA" id="ARBA00004141"/>
    </source>
</evidence>
<dbReference type="SUPFAM" id="SSF81324">
    <property type="entry name" value="Voltage-gated potassium channels"/>
    <property type="match status" value="2"/>
</dbReference>
<sequence length="772" mass="86861">MNDASGENIEEHARAAEPGGKKLPTKEDELVAENDEPHLDPSRWWFASSAFPMIAGTLGPVASAFSICALVRPWRQYYPAGSDVDNAAFIKDPIWLTVINAIQLAIALLANISLFLNMTRRLRFSIAQPVTIIGWYMSSICLVALAATASGPLVIQPKSEYIWSQAFYYGVYAAVLYFFVASLMLITAWGAYTGHYPRDFMLTPSQRTLMLQTILLLFYILLGALVFGRIEGWNYLDAVYWATVTLFTVGFGDYTASGPLGRALLIPYALIGIISLGLVIGSIRSLILDRGKRRLDARMVEKRRRKMLRQMIRKGKDDVLIPVKDKEMTESESQSDRRLTEFERREAEFKLMRLLQHQVARKRRWYALAISAGTWIALWLGGARVFQACEAAYQQWSYFDGVYFAYISLTTIGYGDITPVSNAGKSFWVFWALLALPTTTVLISNAGDTIVKGVRDTTDAVATITILPSDRPFKKDLKRFLRRASCGVLFREHIRESPPGFLGAANTDGSSSEDDDDDDGGNTMRQDQADLEAEAEATTGPSKAQKARHDQQREEDAEWHTDKVEANVAEETQHPSESQKKTIDTPSKRTSDTPSPSPRSRSRASTTKSKSKKPKAPRPIPSRKEDYHVALIDEIARVTSHLKHHPPKRYSFHEWAWYLRLIGEDEADAERHAKAKPHVQKKESSADGNNNDTEAHGPKDVARVQDEKEKPVSWSWVGSKSPLMGEKEEAEWILERLIQKLGDELRSVTSSREQTPERKSGESLRRRQTRSV</sequence>
<feature type="region of interest" description="Disordered" evidence="9">
    <location>
        <begin position="744"/>
        <end position="772"/>
    </location>
</feature>
<evidence type="ECO:0000256" key="6">
    <source>
        <dbReference type="ARBA" id="ARBA00023136"/>
    </source>
</evidence>
<comment type="caution">
    <text evidence="12">The sequence shown here is derived from an EMBL/GenBank/DDBJ whole genome shotgun (WGS) entry which is preliminary data.</text>
</comment>
<dbReference type="Proteomes" id="UP001302126">
    <property type="component" value="Unassembled WGS sequence"/>
</dbReference>
<dbReference type="InterPro" id="IPR003280">
    <property type="entry name" value="2pore_dom_K_chnl"/>
</dbReference>
<feature type="compositionally biased region" description="Basic and acidic residues" evidence="9">
    <location>
        <begin position="547"/>
        <end position="591"/>
    </location>
</feature>
<dbReference type="GO" id="GO:0005886">
    <property type="term" value="C:plasma membrane"/>
    <property type="evidence" value="ECO:0007669"/>
    <property type="project" value="TreeGrafter"/>
</dbReference>